<keyword evidence="5 6" id="KW-0269">Exonuclease</keyword>
<evidence type="ECO:0000256" key="3">
    <source>
        <dbReference type="ARBA" id="ARBA00022722"/>
    </source>
</evidence>
<feature type="domain" description="HRDC" evidence="7">
    <location>
        <begin position="208"/>
        <end position="289"/>
    </location>
</feature>
<dbReference type="GO" id="GO:0005737">
    <property type="term" value="C:cytoplasm"/>
    <property type="evidence" value="ECO:0007669"/>
    <property type="project" value="UniProtKB-SubCell"/>
</dbReference>
<dbReference type="Pfam" id="PF01612">
    <property type="entry name" value="DNA_pol_A_exo1"/>
    <property type="match status" value="1"/>
</dbReference>
<dbReference type="Gene3D" id="1.10.150.80">
    <property type="entry name" value="HRDC domain"/>
    <property type="match status" value="1"/>
</dbReference>
<evidence type="ECO:0000256" key="4">
    <source>
        <dbReference type="ARBA" id="ARBA00022801"/>
    </source>
</evidence>
<dbReference type="PANTHER" id="PTHR47649:SF1">
    <property type="entry name" value="RIBONUCLEASE D"/>
    <property type="match status" value="1"/>
</dbReference>
<dbReference type="InterPro" id="IPR044876">
    <property type="entry name" value="HRDC_dom_sf"/>
</dbReference>
<proteinExistence type="inferred from homology"/>
<evidence type="ECO:0000256" key="6">
    <source>
        <dbReference type="HAMAP-Rule" id="MF_01899"/>
    </source>
</evidence>
<dbReference type="InterPro" id="IPR006292">
    <property type="entry name" value="RNase_D"/>
</dbReference>
<keyword evidence="4 6" id="KW-0378">Hydrolase</keyword>
<evidence type="ECO:0000256" key="1">
    <source>
        <dbReference type="ARBA" id="ARBA00022490"/>
    </source>
</evidence>
<dbReference type="PANTHER" id="PTHR47649">
    <property type="entry name" value="RIBONUCLEASE D"/>
    <property type="match status" value="1"/>
</dbReference>
<dbReference type="InterPro" id="IPR002121">
    <property type="entry name" value="HRDC_dom"/>
</dbReference>
<comment type="subcellular location">
    <subcellularLocation>
        <location evidence="6">Cytoplasm</location>
    </subcellularLocation>
</comment>
<comment type="cofactor">
    <cofactor evidence="6">
        <name>a divalent metal cation</name>
        <dbReference type="ChEBI" id="CHEBI:60240"/>
    </cofactor>
</comment>
<evidence type="ECO:0000313" key="8">
    <source>
        <dbReference type="EMBL" id="ADM09819.1"/>
    </source>
</evidence>
<evidence type="ECO:0000256" key="2">
    <source>
        <dbReference type="ARBA" id="ARBA00022694"/>
    </source>
</evidence>
<dbReference type="eggNOG" id="COG0349">
    <property type="taxonomic scope" value="Bacteria"/>
</dbReference>
<organism evidence="8 9">
    <name type="scientific">Parvularcula bermudensis (strain ATCC BAA-594 / HTCC2503 / KCTC 12087)</name>
    <dbReference type="NCBI Taxonomy" id="314260"/>
    <lineage>
        <taxon>Bacteria</taxon>
        <taxon>Pseudomonadati</taxon>
        <taxon>Pseudomonadota</taxon>
        <taxon>Alphaproteobacteria</taxon>
        <taxon>Parvularculales</taxon>
        <taxon>Parvularculaceae</taxon>
        <taxon>Parvularcula</taxon>
    </lineage>
</organism>
<dbReference type="SUPFAM" id="SSF53098">
    <property type="entry name" value="Ribonuclease H-like"/>
    <property type="match status" value="1"/>
</dbReference>
<dbReference type="SMART" id="SM00474">
    <property type="entry name" value="35EXOc"/>
    <property type="match status" value="1"/>
</dbReference>
<keyword evidence="1 6" id="KW-0963">Cytoplasm</keyword>
<dbReference type="InterPro" id="IPR012337">
    <property type="entry name" value="RNaseH-like_sf"/>
</dbReference>
<dbReference type="Gene3D" id="3.30.420.10">
    <property type="entry name" value="Ribonuclease H-like superfamily/Ribonuclease H"/>
    <property type="match status" value="1"/>
</dbReference>
<dbReference type="EMBL" id="CP002156">
    <property type="protein sequence ID" value="ADM09819.1"/>
    <property type="molecule type" value="Genomic_DNA"/>
</dbReference>
<keyword evidence="9" id="KW-1185">Reference proteome</keyword>
<comment type="catalytic activity">
    <reaction evidence="6">
        <text>Exonucleolytic cleavage that removes extra residues from the 3'-terminus of tRNA to produce 5'-mononucleotides.</text>
        <dbReference type="EC" id="3.1.13.5"/>
    </reaction>
</comment>
<dbReference type="Pfam" id="PF00570">
    <property type="entry name" value="HRDC"/>
    <property type="match status" value="1"/>
</dbReference>
<accession>E0TC26</accession>
<dbReference type="KEGG" id="pbr:PB2503_08819"/>
<dbReference type="HAMAP" id="MF_01899">
    <property type="entry name" value="RNase_D"/>
    <property type="match status" value="1"/>
</dbReference>
<dbReference type="CDD" id="cd06142">
    <property type="entry name" value="RNaseD_exo"/>
    <property type="match status" value="1"/>
</dbReference>
<dbReference type="GO" id="GO:0008408">
    <property type="term" value="F:3'-5' exonuclease activity"/>
    <property type="evidence" value="ECO:0007669"/>
    <property type="project" value="InterPro"/>
</dbReference>
<name>E0TC26_PARBH</name>
<dbReference type="InterPro" id="IPR036397">
    <property type="entry name" value="RNaseH_sf"/>
</dbReference>
<comment type="function">
    <text evidence="6">Exonuclease involved in the 3' processing of various precursor tRNAs. Initiates hydrolysis at the 3'-terminus of an RNA molecule and releases 5'-mononucleotides.</text>
</comment>
<dbReference type="InterPro" id="IPR051086">
    <property type="entry name" value="RNase_D-like"/>
</dbReference>
<dbReference type="GO" id="GO:0000166">
    <property type="term" value="F:nucleotide binding"/>
    <property type="evidence" value="ECO:0007669"/>
    <property type="project" value="InterPro"/>
</dbReference>
<dbReference type="PROSITE" id="PS50967">
    <property type="entry name" value="HRDC"/>
    <property type="match status" value="1"/>
</dbReference>
<dbReference type="SUPFAM" id="SSF47819">
    <property type="entry name" value="HRDC-like"/>
    <property type="match status" value="2"/>
</dbReference>
<dbReference type="GO" id="GO:0003676">
    <property type="term" value="F:nucleic acid binding"/>
    <property type="evidence" value="ECO:0007669"/>
    <property type="project" value="InterPro"/>
</dbReference>
<keyword evidence="2 6" id="KW-0819">tRNA processing</keyword>
<dbReference type="STRING" id="314260.PB2503_08819"/>
<evidence type="ECO:0000256" key="5">
    <source>
        <dbReference type="ARBA" id="ARBA00022839"/>
    </source>
</evidence>
<dbReference type="RefSeq" id="WP_013300793.1">
    <property type="nucleotide sequence ID" value="NC_014414.1"/>
</dbReference>
<evidence type="ECO:0000259" key="7">
    <source>
        <dbReference type="PROSITE" id="PS50967"/>
    </source>
</evidence>
<protein>
    <recommendedName>
        <fullName evidence="6">Ribonuclease D</fullName>
        <shortName evidence="6">RNase D</shortName>
        <ecNumber evidence="6">3.1.13.5</ecNumber>
    </recommendedName>
</protein>
<dbReference type="GO" id="GO:0042780">
    <property type="term" value="P:tRNA 3'-end processing"/>
    <property type="evidence" value="ECO:0007669"/>
    <property type="project" value="UniProtKB-UniRule"/>
</dbReference>
<evidence type="ECO:0000313" key="9">
    <source>
        <dbReference type="Proteomes" id="UP000001302"/>
    </source>
</evidence>
<reference evidence="9" key="1">
    <citation type="submission" date="2010-08" db="EMBL/GenBank/DDBJ databases">
        <title>Genome sequence of Parvularcula bermudensis HTCC2503.</title>
        <authorList>
            <person name="Kang D.-M."/>
            <person name="Oh H.-M."/>
            <person name="Cho J.-C."/>
        </authorList>
    </citation>
    <scope>NUCLEOTIDE SEQUENCE [LARGE SCALE GENOMIC DNA]</scope>
    <source>
        <strain evidence="9">ATCC BAA-594 / HTCC2503 / KCTC 12087</strain>
    </source>
</reference>
<dbReference type="HOGENOM" id="CLU_042387_0_0_5"/>
<dbReference type="OrthoDB" id="9800549at2"/>
<dbReference type="AlphaFoldDB" id="E0TC26"/>
<keyword evidence="3 6" id="KW-0540">Nuclease</keyword>
<comment type="similarity">
    <text evidence="6">Belongs to the RNase D family.</text>
</comment>
<dbReference type="Proteomes" id="UP000001302">
    <property type="component" value="Chromosome"/>
</dbReference>
<sequence>MHIVTQTQDLTALCGRLAKHDFVTVDTEFMRERTYYPKLCLIQVASTEEAAIIDPLAAALDLAPFLELLADPSVLKVFHAARQDLEIFYKLMGKVPAPLFDTQIAAMACGHGDQVGYEALIREVTGAQVDKGSRFTDWAKRPLSDKQLTYALGDVTHLVDAYQALITELEEKGRLEWIHAEMTQLNDPTLYYTDPDEAWRRIKVRNLKQRDRALLKAVAAWREREAIARDTPRNRVMKDDGLMEIVRTKPKDAQELAALRAIPSGFERSRAATALFDALAAADRMDEGAIPPAQKRDDRSAPADVLELLRVLLKRQSEMHRVAPKLLASAADLEAIALNDEADVPALSGWRREVFGEMALKLKHGRIALALDRGSVRLIDVQG</sequence>
<reference evidence="8 9" key="2">
    <citation type="journal article" date="2011" name="J. Bacteriol.">
        <title>Complete genome sequence of strain HTCC2503T of Parvularcula bermudensis, the type species of the order "Parvularculales" in the class Alphaproteobacteria.</title>
        <authorList>
            <person name="Oh H.M."/>
            <person name="Kang I."/>
            <person name="Vergin K.L."/>
            <person name="Kang D."/>
            <person name="Rhee K.H."/>
            <person name="Giovannoni S.J."/>
            <person name="Cho J.C."/>
        </authorList>
    </citation>
    <scope>NUCLEOTIDE SEQUENCE [LARGE SCALE GENOMIC DNA]</scope>
    <source>
        <strain evidence="9">ATCC BAA-594 / HTCC2503 / KCTC 12087</strain>
    </source>
</reference>
<gene>
    <name evidence="6" type="primary">rnd</name>
    <name evidence="8" type="ordered locus">PB2503_08819</name>
</gene>
<dbReference type="InterPro" id="IPR002562">
    <property type="entry name" value="3'-5'_exonuclease_dom"/>
</dbReference>
<dbReference type="NCBIfam" id="TIGR01388">
    <property type="entry name" value="rnd"/>
    <property type="match status" value="1"/>
</dbReference>
<dbReference type="EC" id="3.1.13.5" evidence="6"/>
<dbReference type="InterPro" id="IPR010997">
    <property type="entry name" value="HRDC-like_sf"/>
</dbReference>
<dbReference type="GO" id="GO:0033890">
    <property type="term" value="F:ribonuclease D activity"/>
    <property type="evidence" value="ECO:0007669"/>
    <property type="project" value="UniProtKB-UniRule"/>
</dbReference>